<evidence type="ECO:0000256" key="2">
    <source>
        <dbReference type="SAM" id="SignalP"/>
    </source>
</evidence>
<name>A0A7S1FQX4_9STRA</name>
<evidence type="ECO:0000256" key="1">
    <source>
        <dbReference type="SAM" id="MobiDB-lite"/>
    </source>
</evidence>
<dbReference type="AlphaFoldDB" id="A0A7S1FQX4"/>
<feature type="chain" id="PRO_5030654992" description="Transmembrane protein" evidence="2">
    <location>
        <begin position="29"/>
        <end position="227"/>
    </location>
</feature>
<protein>
    <recommendedName>
        <fullName evidence="4">Transmembrane protein</fullName>
    </recommendedName>
</protein>
<sequence>MTQLPRQCRRIVLVVAAVGLVSIRAASSGGFATAAHFSKCAVSEGCRATSISYHRKSQSFLPLIVRGGASEVDEEDEYDEDTEDESEEEVDSEESEEEEEDTVLFASLTKASTKQKAKDKAKLSAVLKSIPKKKKRRRGGSVAFMKIPYLIRIMFQPLTLFAMTRGYWRSLFDPFYPEIDASENLRSALEAKARRGDPSGGGKRRRAGVKMKRGQAKTISDLPVLSA</sequence>
<accession>A0A7S1FQX4</accession>
<evidence type="ECO:0008006" key="4">
    <source>
        <dbReference type="Google" id="ProtNLM"/>
    </source>
</evidence>
<dbReference type="EMBL" id="HBFR01015769">
    <property type="protein sequence ID" value="CAD8884263.1"/>
    <property type="molecule type" value="Transcribed_RNA"/>
</dbReference>
<gene>
    <name evidence="3" type="ORF">CHYS00102_LOCUS11460</name>
</gene>
<feature type="signal peptide" evidence="2">
    <location>
        <begin position="1"/>
        <end position="28"/>
    </location>
</feature>
<feature type="compositionally biased region" description="Basic residues" evidence="1">
    <location>
        <begin position="202"/>
        <end position="215"/>
    </location>
</feature>
<feature type="region of interest" description="Disordered" evidence="1">
    <location>
        <begin position="72"/>
        <end position="102"/>
    </location>
</feature>
<reference evidence="3" key="1">
    <citation type="submission" date="2021-01" db="EMBL/GenBank/DDBJ databases">
        <authorList>
            <person name="Corre E."/>
            <person name="Pelletier E."/>
            <person name="Niang G."/>
            <person name="Scheremetjew M."/>
            <person name="Finn R."/>
            <person name="Kale V."/>
            <person name="Holt S."/>
            <person name="Cochrane G."/>
            <person name="Meng A."/>
            <person name="Brown T."/>
            <person name="Cohen L."/>
        </authorList>
    </citation>
    <scope>NUCLEOTIDE SEQUENCE</scope>
    <source>
        <strain evidence="3">308</strain>
    </source>
</reference>
<keyword evidence="2" id="KW-0732">Signal</keyword>
<evidence type="ECO:0000313" key="3">
    <source>
        <dbReference type="EMBL" id="CAD8884263.1"/>
    </source>
</evidence>
<proteinExistence type="predicted"/>
<organism evidence="3">
    <name type="scientific">Corethron hystrix</name>
    <dbReference type="NCBI Taxonomy" id="216773"/>
    <lineage>
        <taxon>Eukaryota</taxon>
        <taxon>Sar</taxon>
        <taxon>Stramenopiles</taxon>
        <taxon>Ochrophyta</taxon>
        <taxon>Bacillariophyta</taxon>
        <taxon>Coscinodiscophyceae</taxon>
        <taxon>Corethrophycidae</taxon>
        <taxon>Corethrales</taxon>
        <taxon>Corethraceae</taxon>
        <taxon>Corethron</taxon>
    </lineage>
</organism>
<feature type="region of interest" description="Disordered" evidence="1">
    <location>
        <begin position="190"/>
        <end position="227"/>
    </location>
</feature>